<dbReference type="InterPro" id="IPR027417">
    <property type="entry name" value="P-loop_NTPase"/>
</dbReference>
<accession>A0ABM5QKV9</accession>
<keyword evidence="2" id="KW-0547">Nucleotide-binding</keyword>
<dbReference type="PANTHER" id="PTHR24220">
    <property type="entry name" value="IMPORT ATP-BINDING PROTEIN"/>
    <property type="match status" value="1"/>
</dbReference>
<dbReference type="InterPro" id="IPR017871">
    <property type="entry name" value="ABC_transporter-like_CS"/>
</dbReference>
<gene>
    <name evidence="5" type="ORF">CATYP_00275</name>
</gene>
<feature type="domain" description="ABC transporter" evidence="4">
    <location>
        <begin position="2"/>
        <end position="224"/>
    </location>
</feature>
<dbReference type="InterPro" id="IPR015854">
    <property type="entry name" value="ABC_transpr_LolD-like"/>
</dbReference>
<protein>
    <submittedName>
        <fullName evidence="5">ABC transporter ATP-binding protein</fullName>
    </submittedName>
</protein>
<dbReference type="InterPro" id="IPR003593">
    <property type="entry name" value="AAA+_ATPase"/>
</dbReference>
<evidence type="ECO:0000259" key="4">
    <source>
        <dbReference type="PROSITE" id="PS50893"/>
    </source>
</evidence>
<keyword evidence="3 5" id="KW-0067">ATP-binding</keyword>
<dbReference type="PANTHER" id="PTHR24220:SF685">
    <property type="entry name" value="ABC TRANSPORTER RELATED"/>
    <property type="match status" value="1"/>
</dbReference>
<sequence>MLRFDEVTVTYPDGDQTVTALDRVSFEVPRGNIAAIIGESGSGKSTLLSVAAGLSVPDSGTVTIDTGTEVVELARATETERARVRRNFLGVVFQRPNLLPALTVSEQLVIADDLSGRRHGVKKAAELLDFVGLNGMENRRVHQLSGGQQQRVNIARALMGNPRVLLADEPTSALDHKLSQEIMGLLRKVTDRFGLATVLVTHDGSLLNKTDQVHEMRDGKLSKQ</sequence>
<evidence type="ECO:0000313" key="6">
    <source>
        <dbReference type="Proteomes" id="UP000028504"/>
    </source>
</evidence>
<dbReference type="SUPFAM" id="SSF52540">
    <property type="entry name" value="P-loop containing nucleoside triphosphate hydrolases"/>
    <property type="match status" value="1"/>
</dbReference>
<dbReference type="SMART" id="SM00382">
    <property type="entry name" value="AAA"/>
    <property type="match status" value="1"/>
</dbReference>
<dbReference type="GO" id="GO:0005524">
    <property type="term" value="F:ATP binding"/>
    <property type="evidence" value="ECO:0007669"/>
    <property type="project" value="UniProtKB-KW"/>
</dbReference>
<reference evidence="5 6" key="1">
    <citation type="submission" date="2014-07" db="EMBL/GenBank/DDBJ databases">
        <title>Complete genome sequence of Corynebacterium atypicum DSM 44849: identifiction of the mycolic acid biosynthesis genes.</title>
        <authorList>
            <person name="Tippelt A."/>
            <person name="Mollmann S."/>
            <person name="Albersmeier A."/>
            <person name="Jaenicke S."/>
            <person name="Ruckert C."/>
            <person name="Tauch A."/>
        </authorList>
    </citation>
    <scope>NUCLEOTIDE SEQUENCE [LARGE SCALE GENOMIC DNA]</scope>
    <source>
        <strain evidence="5 6">R2070</strain>
    </source>
</reference>
<proteinExistence type="predicted"/>
<dbReference type="PROSITE" id="PS50893">
    <property type="entry name" value="ABC_TRANSPORTER_2"/>
    <property type="match status" value="1"/>
</dbReference>
<name>A0ABM5QKV9_9CORY</name>
<dbReference type="Gene3D" id="3.40.50.300">
    <property type="entry name" value="P-loop containing nucleotide triphosphate hydrolases"/>
    <property type="match status" value="1"/>
</dbReference>
<dbReference type="PROSITE" id="PS00211">
    <property type="entry name" value="ABC_TRANSPORTER_1"/>
    <property type="match status" value="1"/>
</dbReference>
<keyword evidence="6" id="KW-1185">Reference proteome</keyword>
<evidence type="ECO:0000256" key="1">
    <source>
        <dbReference type="ARBA" id="ARBA00022448"/>
    </source>
</evidence>
<dbReference type="Pfam" id="PF00005">
    <property type="entry name" value="ABC_tran"/>
    <property type="match status" value="1"/>
</dbReference>
<dbReference type="Proteomes" id="UP000028504">
    <property type="component" value="Chromosome"/>
</dbReference>
<evidence type="ECO:0000256" key="3">
    <source>
        <dbReference type="ARBA" id="ARBA00022840"/>
    </source>
</evidence>
<keyword evidence="1" id="KW-0813">Transport</keyword>
<dbReference type="InterPro" id="IPR003439">
    <property type="entry name" value="ABC_transporter-like_ATP-bd"/>
</dbReference>
<evidence type="ECO:0000313" key="5">
    <source>
        <dbReference type="EMBL" id="AIG63400.1"/>
    </source>
</evidence>
<dbReference type="InterPro" id="IPR017911">
    <property type="entry name" value="MacB-like_ATP-bd"/>
</dbReference>
<evidence type="ECO:0000256" key="2">
    <source>
        <dbReference type="ARBA" id="ARBA00022741"/>
    </source>
</evidence>
<organism evidence="5 6">
    <name type="scientific">Corynebacterium atypicum</name>
    <dbReference type="NCBI Taxonomy" id="191610"/>
    <lineage>
        <taxon>Bacteria</taxon>
        <taxon>Bacillati</taxon>
        <taxon>Actinomycetota</taxon>
        <taxon>Actinomycetes</taxon>
        <taxon>Mycobacteriales</taxon>
        <taxon>Corynebacteriaceae</taxon>
        <taxon>Corynebacterium</taxon>
    </lineage>
</organism>
<dbReference type="CDD" id="cd03255">
    <property type="entry name" value="ABC_MJ0796_LolCDE_FtsE"/>
    <property type="match status" value="1"/>
</dbReference>
<dbReference type="EMBL" id="CP008944">
    <property type="protein sequence ID" value="AIG63400.1"/>
    <property type="molecule type" value="Genomic_DNA"/>
</dbReference>